<dbReference type="Gene3D" id="3.30.479.30">
    <property type="entry name" value="Band 7 domain"/>
    <property type="match status" value="1"/>
</dbReference>
<evidence type="ECO:0000256" key="1">
    <source>
        <dbReference type="ARBA" id="ARBA00004141"/>
    </source>
</evidence>
<comment type="subunit">
    <text evidence="7">HflC and HflK may interact to form a multimeric complex.</text>
</comment>
<dbReference type="PANTHER" id="PTHR42911">
    <property type="entry name" value="MODULATOR OF FTSH PROTEASE HFLC"/>
    <property type="match status" value="1"/>
</dbReference>
<organism evidence="9 10">
    <name type="scientific">Abyssobacteria bacterium (strain SURF_5)</name>
    <dbReference type="NCBI Taxonomy" id="2093360"/>
    <lineage>
        <taxon>Bacteria</taxon>
        <taxon>Pseudomonadati</taxon>
        <taxon>Candidatus Hydrogenedentota</taxon>
        <taxon>Candidatus Abyssobacteria</taxon>
    </lineage>
</organism>
<comment type="caution">
    <text evidence="7">Lacks conserved residue(s) required for the propagation of feature annotation.</text>
</comment>
<evidence type="ECO:0000259" key="8">
    <source>
        <dbReference type="SMART" id="SM00244"/>
    </source>
</evidence>
<evidence type="ECO:0000313" key="9">
    <source>
        <dbReference type="EMBL" id="RJP18119.1"/>
    </source>
</evidence>
<keyword evidence="9" id="KW-0645">Protease</keyword>
<feature type="transmembrane region" description="Helical" evidence="7">
    <location>
        <begin position="135"/>
        <end position="154"/>
    </location>
</feature>
<dbReference type="Proteomes" id="UP000265882">
    <property type="component" value="Unassembled WGS sequence"/>
</dbReference>
<comment type="similarity">
    <text evidence="3 7">Belongs to the band 7/mec-2 family. HflK subfamily.</text>
</comment>
<dbReference type="AlphaFoldDB" id="A0A3A4NF55"/>
<dbReference type="InterPro" id="IPR001107">
    <property type="entry name" value="Band_7"/>
</dbReference>
<keyword evidence="4 7" id="KW-0812">Transmembrane</keyword>
<feature type="transmembrane region" description="Helical" evidence="7">
    <location>
        <begin position="106"/>
        <end position="123"/>
    </location>
</feature>
<dbReference type="PANTHER" id="PTHR42911:SF1">
    <property type="entry name" value="MODULATOR OF FTSH PROTEASE HFLC"/>
    <property type="match status" value="1"/>
</dbReference>
<dbReference type="InterPro" id="IPR058533">
    <property type="entry name" value="Cation_efflux_TM"/>
</dbReference>
<evidence type="ECO:0000256" key="7">
    <source>
        <dbReference type="RuleBase" id="RU364113"/>
    </source>
</evidence>
<dbReference type="Pfam" id="PF01145">
    <property type="entry name" value="Band_7"/>
    <property type="match status" value="1"/>
</dbReference>
<protein>
    <recommendedName>
        <fullName evidence="7">Protein HflK</fullName>
    </recommendedName>
</protein>
<dbReference type="Gene3D" id="1.20.1510.10">
    <property type="entry name" value="Cation efflux protein transmembrane domain"/>
    <property type="match status" value="1"/>
</dbReference>
<dbReference type="InterPro" id="IPR027469">
    <property type="entry name" value="Cation_efflux_TMD_sf"/>
</dbReference>
<dbReference type="SMART" id="SM00244">
    <property type="entry name" value="PHB"/>
    <property type="match status" value="1"/>
</dbReference>
<sequence length="639" mass="70835">MRPSGTSLEEPMTKQEKAAIVSIAVNLALTLIKFVLASVTASIALLAESYHSMADILSSVMVLLAVRADRLDHSNFLEAQEGTKGKQPPARNKPKIFTPGTWGNKAAMIIGGLLILAAVNIFGRVSQSGTASVRYPLSAAAILGFLALCSYLLYRFESSVGEDTRSNALIADGRHAQTDMLASVLVVISLIADKVGLGFDRIAAGIIALYILTSALFILAKALRSYAATSGLQALSRDVIYEDILFLLVYRAYSRIDESLWERVSRFPGLKGTNETVKKRVASVLIVLLFLIVSCAYAASGIYVLGPGEEAIIERFGKPLHTDSPVGPGLHYHWPWPVERVKMADVKSIRRLTIGYKTGDEQFLILWTNKHYLREYSLITGEGPFLDVAMNVHYRVQNLYNYLFNSAEPDSAIKKIGYNVLRETLGIRPFFSSITADRDALEDTILAEMQRRVDDLGLGLLVQNVCFRDLHPPTQVASAFEDVVSAQEDYETYIEEAHGYRMDLLPRVRAAATTTLNDAEAYRIAQIAQSQGKARFFLLQQEVYRNRQDVTKLRMVLETIEEALSGTPKYVVSRNGTGENPDLWFSVPPFAQIPPLSTQTGMEAQPKQMNVQKKFEINGEEDLIDAITRFHQERAGAKK</sequence>
<proteinExistence type="inferred from homology"/>
<evidence type="ECO:0000256" key="6">
    <source>
        <dbReference type="ARBA" id="ARBA00023136"/>
    </source>
</evidence>
<keyword evidence="5 7" id="KW-1133">Transmembrane helix</keyword>
<reference evidence="9 10" key="1">
    <citation type="journal article" date="2017" name="ISME J.">
        <title>Energy and carbon metabolisms in a deep terrestrial subsurface fluid microbial community.</title>
        <authorList>
            <person name="Momper L."/>
            <person name="Jungbluth S.P."/>
            <person name="Lee M.D."/>
            <person name="Amend J.P."/>
        </authorList>
    </citation>
    <scope>NUCLEOTIDE SEQUENCE [LARGE SCALE GENOMIC DNA]</scope>
    <source>
        <strain evidence="9">SURF_5</strain>
    </source>
</reference>
<dbReference type="SUPFAM" id="SSF161111">
    <property type="entry name" value="Cation efflux protein transmembrane domain-like"/>
    <property type="match status" value="1"/>
</dbReference>
<evidence type="ECO:0000256" key="4">
    <source>
        <dbReference type="ARBA" id="ARBA00022692"/>
    </source>
</evidence>
<dbReference type="Pfam" id="PF01545">
    <property type="entry name" value="Cation_efflux"/>
    <property type="match status" value="2"/>
</dbReference>
<comment type="caution">
    <text evidence="9">The sequence shown here is derived from an EMBL/GenBank/DDBJ whole genome shotgun (WGS) entry which is preliminary data.</text>
</comment>
<feature type="transmembrane region" description="Helical" evidence="7">
    <location>
        <begin position="281"/>
        <end position="305"/>
    </location>
</feature>
<gene>
    <name evidence="9" type="primary">hflK</name>
    <name evidence="9" type="ORF">C4520_14815</name>
</gene>
<dbReference type="CDD" id="cd03404">
    <property type="entry name" value="SPFH_HflK"/>
    <property type="match status" value="1"/>
</dbReference>
<feature type="domain" description="Band 7" evidence="8">
    <location>
        <begin position="300"/>
        <end position="484"/>
    </location>
</feature>
<keyword evidence="6 7" id="KW-0472">Membrane</keyword>
<dbReference type="NCBIfam" id="TIGR01933">
    <property type="entry name" value="hflK"/>
    <property type="match status" value="1"/>
</dbReference>
<dbReference type="GO" id="GO:0008324">
    <property type="term" value="F:monoatomic cation transmembrane transporter activity"/>
    <property type="evidence" value="ECO:0007669"/>
    <property type="project" value="InterPro"/>
</dbReference>
<evidence type="ECO:0000256" key="3">
    <source>
        <dbReference type="ARBA" id="ARBA00006971"/>
    </source>
</evidence>
<name>A0A3A4NF55_ABYX5</name>
<evidence type="ECO:0000313" key="10">
    <source>
        <dbReference type="Proteomes" id="UP000265882"/>
    </source>
</evidence>
<keyword evidence="9" id="KW-0378">Hydrolase</keyword>
<comment type="subcellular location">
    <subcellularLocation>
        <location evidence="1">Membrane</location>
        <topology evidence="1">Multi-pass membrane protein</topology>
    </subcellularLocation>
    <subcellularLocation>
        <location evidence="2">Membrane</location>
        <topology evidence="2">Single-pass membrane protein</topology>
    </subcellularLocation>
</comment>
<dbReference type="InterPro" id="IPR010201">
    <property type="entry name" value="HflK"/>
</dbReference>
<dbReference type="InterPro" id="IPR036013">
    <property type="entry name" value="Band_7/SPFH_dom_sf"/>
</dbReference>
<dbReference type="GO" id="GO:0016020">
    <property type="term" value="C:membrane"/>
    <property type="evidence" value="ECO:0007669"/>
    <property type="project" value="UniProtKB-SubCell"/>
</dbReference>
<feature type="transmembrane region" description="Helical" evidence="7">
    <location>
        <begin position="202"/>
        <end position="220"/>
    </location>
</feature>
<dbReference type="GO" id="GO:0006508">
    <property type="term" value="P:proteolysis"/>
    <property type="evidence" value="ECO:0007669"/>
    <property type="project" value="UniProtKB-KW"/>
</dbReference>
<dbReference type="EMBL" id="QZKU01000105">
    <property type="protein sequence ID" value="RJP18119.1"/>
    <property type="molecule type" value="Genomic_DNA"/>
</dbReference>
<dbReference type="SUPFAM" id="SSF117892">
    <property type="entry name" value="Band 7/SPFH domain"/>
    <property type="match status" value="1"/>
</dbReference>
<evidence type="ECO:0000256" key="2">
    <source>
        <dbReference type="ARBA" id="ARBA00004167"/>
    </source>
</evidence>
<evidence type="ECO:0000256" key="5">
    <source>
        <dbReference type="ARBA" id="ARBA00022989"/>
    </source>
</evidence>
<comment type="function">
    <text evidence="7">HflC and HflK could encode or regulate a protease.</text>
</comment>
<dbReference type="GO" id="GO:0008233">
    <property type="term" value="F:peptidase activity"/>
    <property type="evidence" value="ECO:0007669"/>
    <property type="project" value="UniProtKB-KW"/>
</dbReference>
<accession>A0A3A4NF55</accession>
<feature type="transmembrane region" description="Helical" evidence="7">
    <location>
        <begin position="20"/>
        <end position="47"/>
    </location>
</feature>